<dbReference type="EMBL" id="DSTX01000007">
    <property type="protein sequence ID" value="HFK20592.1"/>
    <property type="molecule type" value="Genomic_DNA"/>
</dbReference>
<dbReference type="Pfam" id="PF02649">
    <property type="entry name" value="GCHY-1"/>
    <property type="match status" value="1"/>
</dbReference>
<dbReference type="Gene3D" id="3.10.270.10">
    <property type="entry name" value="Urate Oxidase"/>
    <property type="match status" value="1"/>
</dbReference>
<protein>
    <recommendedName>
        <fullName evidence="3">GTP cyclohydrolase I FolE2</fullName>
    </recommendedName>
</protein>
<dbReference type="AlphaFoldDB" id="A0A7C3IT03"/>
<dbReference type="InterPro" id="IPR003801">
    <property type="entry name" value="GTP_cyclohydrolase_FolE2/MptA"/>
</dbReference>
<sequence length="233" mass="25947">MPHDPELQDSPADNIIEAGICNLRVMYKCGQLSFPVCLTLTVRTNLRGVHMSRLVGAVLRNGQGGAIEDTLRSICRDVNRTQKGCVVKCEFQYPVGDQFMGVSVKVEESGPIKYAFSKDGIAACPCSKKTCGIAHMQRATLRLSLSSLQIIDFRDVSKKLDSCFSASLTEHLKRDEEAAKILDAQNAPRFVEDLVRECLKLFPQANRIEAQSYESIHSHDAIAYWDRARAKLL</sequence>
<accession>A0A7C3IT03</accession>
<gene>
    <name evidence="2" type="ORF">ENS19_04835</name>
</gene>
<comment type="caution">
    <text evidence="2">The sequence shown here is derived from an EMBL/GenBank/DDBJ whole genome shotgun (WGS) entry which is preliminary data.</text>
</comment>
<name>A0A7C3IT03_9CREN</name>
<proteinExistence type="predicted"/>
<evidence type="ECO:0000313" key="2">
    <source>
        <dbReference type="EMBL" id="HFK20592.1"/>
    </source>
</evidence>
<evidence type="ECO:0008006" key="3">
    <source>
        <dbReference type="Google" id="ProtNLM"/>
    </source>
</evidence>
<keyword evidence="1" id="KW-0378">Hydrolase</keyword>
<organism evidence="2">
    <name type="scientific">Candidatus Methanomethylicus mesodigestus</name>
    <dbReference type="NCBI Taxonomy" id="1867258"/>
    <lineage>
        <taxon>Archaea</taxon>
        <taxon>Thermoproteota</taxon>
        <taxon>Methanosuratincolia</taxon>
        <taxon>Candidatus Methanomethylicales</taxon>
        <taxon>Candidatus Methanomethylicaceae</taxon>
        <taxon>Candidatus Methanomethylicus</taxon>
    </lineage>
</organism>
<dbReference type="PANTHER" id="PTHR36445:SF1">
    <property type="entry name" value="GTP CYCLOHYDROLASE MPTA"/>
    <property type="match status" value="1"/>
</dbReference>
<dbReference type="GO" id="GO:0003934">
    <property type="term" value="F:GTP cyclohydrolase I activity"/>
    <property type="evidence" value="ECO:0007669"/>
    <property type="project" value="InterPro"/>
</dbReference>
<evidence type="ECO:0000256" key="1">
    <source>
        <dbReference type="ARBA" id="ARBA00022801"/>
    </source>
</evidence>
<dbReference type="PANTHER" id="PTHR36445">
    <property type="entry name" value="GTP CYCLOHYDROLASE MPTA"/>
    <property type="match status" value="1"/>
</dbReference>
<reference evidence="2" key="1">
    <citation type="journal article" date="2020" name="mSystems">
        <title>Genome- and Community-Level Interaction Insights into Carbon Utilization and Element Cycling Functions of Hydrothermarchaeota in Hydrothermal Sediment.</title>
        <authorList>
            <person name="Zhou Z."/>
            <person name="Liu Y."/>
            <person name="Xu W."/>
            <person name="Pan J."/>
            <person name="Luo Z.H."/>
            <person name="Li M."/>
        </authorList>
    </citation>
    <scope>NUCLEOTIDE SEQUENCE [LARGE SCALE GENOMIC DNA]</scope>
    <source>
        <strain evidence="2">SpSt-468</strain>
    </source>
</reference>